<accession>A0A1S1Q2C1</accession>
<evidence type="ECO:0000313" key="3">
    <source>
        <dbReference type="Proteomes" id="UP000179627"/>
    </source>
</evidence>
<dbReference type="AlphaFoldDB" id="A0A1S1Q2C1"/>
<dbReference type="Gene3D" id="2.60.40.10">
    <property type="entry name" value="Immunoglobulins"/>
    <property type="match status" value="1"/>
</dbReference>
<gene>
    <name evidence="2" type="ORF">CC117_30985</name>
</gene>
<evidence type="ECO:0000313" key="2">
    <source>
        <dbReference type="EMBL" id="OHV27746.1"/>
    </source>
</evidence>
<comment type="caution">
    <text evidence="2">The sequence shown here is derived from an EMBL/GenBank/DDBJ whole genome shotgun (WGS) entry which is preliminary data.</text>
</comment>
<dbReference type="CDD" id="cd14947">
    <property type="entry name" value="NBR1_like"/>
    <property type="match status" value="1"/>
</dbReference>
<dbReference type="GO" id="GO:0005975">
    <property type="term" value="P:carbohydrate metabolic process"/>
    <property type="evidence" value="ECO:0007669"/>
    <property type="project" value="UniProtKB-ARBA"/>
</dbReference>
<sequence>MVAVVGILVWIGNLFGGSAGENAEPNRYPLPGDNSEGGIDITLPDGSEVRPDEVLTKIWEIHNTGTVFWKDRYMSRMEEDAGGCLSEARVRIPDTAPGQSVQASVKITTSSSPGECYARWKMTDADGSPVFPTKEGIWYKIEVLTQ</sequence>
<dbReference type="InterPro" id="IPR013783">
    <property type="entry name" value="Ig-like_fold"/>
</dbReference>
<dbReference type="InterPro" id="IPR032350">
    <property type="entry name" value="Nbr1_FW"/>
</dbReference>
<protein>
    <recommendedName>
        <fullName evidence="1">Nbr1 FW domain-containing protein</fullName>
    </recommendedName>
</protein>
<dbReference type="Pfam" id="PF16158">
    <property type="entry name" value="N_BRCA1_IG"/>
    <property type="match status" value="1"/>
</dbReference>
<proteinExistence type="predicted"/>
<reference evidence="3" key="1">
    <citation type="submission" date="2016-07" db="EMBL/GenBank/DDBJ databases">
        <title>Sequence Frankia sp. strain CcI1.17.</title>
        <authorList>
            <person name="Ghodhbane-Gtari F."/>
            <person name="Swanson E."/>
            <person name="Gueddou A."/>
            <person name="Morris K."/>
            <person name="Hezbri K."/>
            <person name="Ktari A."/>
            <person name="Nouioui I."/>
            <person name="Abebe-Akele F."/>
            <person name="Simpson S."/>
            <person name="Thomas K."/>
            <person name="Gtari M."/>
            <person name="Tisa L.S."/>
            <person name="Hurst S."/>
        </authorList>
    </citation>
    <scope>NUCLEOTIDE SEQUENCE [LARGE SCALE GENOMIC DNA]</scope>
    <source>
        <strain evidence="3">Cc1.17</strain>
    </source>
</reference>
<name>A0A1S1Q2C1_9ACTN</name>
<dbReference type="PANTHER" id="PTHR20930:SF0">
    <property type="entry name" value="PROTEIN ILRUN"/>
    <property type="match status" value="1"/>
</dbReference>
<dbReference type="EMBL" id="MBLM01000186">
    <property type="protein sequence ID" value="OHV27746.1"/>
    <property type="molecule type" value="Genomic_DNA"/>
</dbReference>
<dbReference type="Proteomes" id="UP000179627">
    <property type="component" value="Unassembled WGS sequence"/>
</dbReference>
<evidence type="ECO:0000259" key="1">
    <source>
        <dbReference type="Pfam" id="PF16158"/>
    </source>
</evidence>
<organism evidence="2 3">
    <name type="scientific">Parafrankia colletiae</name>
    <dbReference type="NCBI Taxonomy" id="573497"/>
    <lineage>
        <taxon>Bacteria</taxon>
        <taxon>Bacillati</taxon>
        <taxon>Actinomycetota</taxon>
        <taxon>Actinomycetes</taxon>
        <taxon>Frankiales</taxon>
        <taxon>Frankiaceae</taxon>
        <taxon>Parafrankia</taxon>
    </lineage>
</organism>
<keyword evidence="3" id="KW-1185">Reference proteome</keyword>
<feature type="domain" description="Nbr1 FW" evidence="1">
    <location>
        <begin position="42"/>
        <end position="143"/>
    </location>
</feature>
<dbReference type="PANTHER" id="PTHR20930">
    <property type="entry name" value="OVARIAN CARCINOMA ANTIGEN CA125-RELATED"/>
    <property type="match status" value="1"/>
</dbReference>